<comment type="caution">
    <text evidence="1">The sequence shown here is derived from an EMBL/GenBank/DDBJ whole genome shotgun (WGS) entry which is preliminary data.</text>
</comment>
<dbReference type="EMBL" id="JAZDQU010000001">
    <property type="protein sequence ID" value="MEE1884359.1"/>
    <property type="molecule type" value="Genomic_DNA"/>
</dbReference>
<gene>
    <name evidence="1" type="ORF">VRU49_02890</name>
</gene>
<sequence>MEKTKFEESISNGPHAKLQSYVGQWIGTTKTWFEKDILADESAISGEIESILGNKFIRFTYQSSLQNKALEGVMNWGYDLSNSRAECSWVDSFHMGTGILHSVGAATDDGFSALGSYGSSEYTEIWGWRTEITLRDEELIITMYNISPQGEEAKAVESRLKKA</sequence>
<evidence type="ECO:0000313" key="1">
    <source>
        <dbReference type="EMBL" id="MEE1884359.1"/>
    </source>
</evidence>
<evidence type="ECO:0000313" key="2">
    <source>
        <dbReference type="Proteomes" id="UP001337681"/>
    </source>
</evidence>
<keyword evidence="2" id="KW-1185">Reference proteome</keyword>
<reference evidence="1 2" key="1">
    <citation type="submission" date="2024-01" db="EMBL/GenBank/DDBJ databases">
        <title>Pedobacter sp. nov., isolated from oil-contaminated soil.</title>
        <authorList>
            <person name="Le N.T.T."/>
        </authorList>
    </citation>
    <scope>NUCLEOTIDE SEQUENCE [LARGE SCALE GENOMIC DNA]</scope>
    <source>
        <strain evidence="1 2">VNH31</strain>
    </source>
</reference>
<dbReference type="Proteomes" id="UP001337681">
    <property type="component" value="Unassembled WGS sequence"/>
</dbReference>
<dbReference type="Pfam" id="PF07617">
    <property type="entry name" value="DUF1579"/>
    <property type="match status" value="1"/>
</dbReference>
<proteinExistence type="predicted"/>
<protein>
    <submittedName>
        <fullName evidence="1">DUF1579 family protein</fullName>
    </submittedName>
</protein>
<organism evidence="1 2">
    <name type="scientific">Pedobacter flavus</name>
    <dbReference type="NCBI Taxonomy" id="3113906"/>
    <lineage>
        <taxon>Bacteria</taxon>
        <taxon>Pseudomonadati</taxon>
        <taxon>Bacteroidota</taxon>
        <taxon>Sphingobacteriia</taxon>
        <taxon>Sphingobacteriales</taxon>
        <taxon>Sphingobacteriaceae</taxon>
        <taxon>Pedobacter</taxon>
    </lineage>
</organism>
<dbReference type="RefSeq" id="WP_330145276.1">
    <property type="nucleotide sequence ID" value="NZ_JAZDQU010000001.1"/>
</dbReference>
<accession>A0ABU7GZ48</accession>
<dbReference type="InterPro" id="IPR011473">
    <property type="entry name" value="DUF1579"/>
</dbReference>
<name>A0ABU7GZ48_9SPHI</name>